<keyword evidence="4" id="KW-1185">Reference proteome</keyword>
<name>E9GX09_DAPPU</name>
<keyword evidence="2" id="KW-0472">Membrane</keyword>
<feature type="compositionally biased region" description="Basic and acidic residues" evidence="1">
    <location>
        <begin position="13"/>
        <end position="22"/>
    </location>
</feature>
<evidence type="ECO:0000256" key="2">
    <source>
        <dbReference type="SAM" id="Phobius"/>
    </source>
</evidence>
<evidence type="ECO:0000313" key="4">
    <source>
        <dbReference type="Proteomes" id="UP000000305"/>
    </source>
</evidence>
<feature type="region of interest" description="Disordered" evidence="1">
    <location>
        <begin position="1"/>
        <end position="22"/>
    </location>
</feature>
<dbReference type="AlphaFoldDB" id="E9GX09"/>
<dbReference type="EMBL" id="GL732571">
    <property type="protein sequence ID" value="EFX76018.1"/>
    <property type="molecule type" value="Genomic_DNA"/>
</dbReference>
<keyword evidence="2" id="KW-0812">Transmembrane</keyword>
<sequence length="562" mass="65657">MTKLNENAYEFKGSPKEKGTWMQERTETKMNCATRKILLHRDCLTCPVMSPFGVLTNKTDETAVVSRDITIIWDAPILQKDEKCRLKKIISASGITSKQDDGSFKLIDEINQLEFHYEEKIYEFCNHTFHKLSNLRNAYIEFPKIAKQQGMLLFNRQHGMCLSYQTLELAQCRPVEEQWYKISKTLVVQSFKDPSSCMGFVDHELQRTSKRCELEKMPNEEELIRKDYRSKIIPLVWNPETKVLTDGVYCLEAYKDRRVEAVNCSHTKTNQQWKFEPERSKIIRPTEDKGPLLAQHHQYIEDKTLERENALLKEMKEIYCGNLQLRKYTTQLLAENNGLLAAMANNLPLCSRLKPNGVNLIMQQCKAMNITIRGEKTKCGYEPRFDIYTIGRDGYSLHPFQECFWKDQIVNLNGQSYSWNSTFENYTLIYPTYHLATINLQEKFQEINDNELEYQLLQHKAYETSEFEQQNVLNELITRIHEEDGNSISELTLNKHAESRFWSISNWTTSLKTSLISATVLVPIISFAIVALCYFRLKQLKHQKELSEFALKLQSHKLVDAI</sequence>
<protein>
    <submittedName>
        <fullName evidence="3">Uncharacterized protein</fullName>
    </submittedName>
</protein>
<organism evidence="3 4">
    <name type="scientific">Daphnia pulex</name>
    <name type="common">Water flea</name>
    <dbReference type="NCBI Taxonomy" id="6669"/>
    <lineage>
        <taxon>Eukaryota</taxon>
        <taxon>Metazoa</taxon>
        <taxon>Ecdysozoa</taxon>
        <taxon>Arthropoda</taxon>
        <taxon>Crustacea</taxon>
        <taxon>Branchiopoda</taxon>
        <taxon>Diplostraca</taxon>
        <taxon>Cladocera</taxon>
        <taxon>Anomopoda</taxon>
        <taxon>Daphniidae</taxon>
        <taxon>Daphnia</taxon>
    </lineage>
</organism>
<evidence type="ECO:0000313" key="3">
    <source>
        <dbReference type="EMBL" id="EFX76018.1"/>
    </source>
</evidence>
<evidence type="ECO:0000256" key="1">
    <source>
        <dbReference type="SAM" id="MobiDB-lite"/>
    </source>
</evidence>
<accession>E9GX09</accession>
<dbReference type="KEGG" id="dpx:DAPPUDRAFT_322807"/>
<dbReference type="InParanoid" id="E9GX09"/>
<dbReference type="HOGENOM" id="CLU_019667_1_0_1"/>
<dbReference type="Proteomes" id="UP000000305">
    <property type="component" value="Unassembled WGS sequence"/>
</dbReference>
<feature type="transmembrane region" description="Helical" evidence="2">
    <location>
        <begin position="515"/>
        <end position="535"/>
    </location>
</feature>
<gene>
    <name evidence="3" type="ORF">DAPPUDRAFT_322807</name>
</gene>
<reference evidence="3 4" key="1">
    <citation type="journal article" date="2011" name="Science">
        <title>The ecoresponsive genome of Daphnia pulex.</title>
        <authorList>
            <person name="Colbourne J.K."/>
            <person name="Pfrender M.E."/>
            <person name="Gilbert D."/>
            <person name="Thomas W.K."/>
            <person name="Tucker A."/>
            <person name="Oakley T.H."/>
            <person name="Tokishita S."/>
            <person name="Aerts A."/>
            <person name="Arnold G.J."/>
            <person name="Basu M.K."/>
            <person name="Bauer D.J."/>
            <person name="Caceres C.E."/>
            <person name="Carmel L."/>
            <person name="Casola C."/>
            <person name="Choi J.H."/>
            <person name="Detter J.C."/>
            <person name="Dong Q."/>
            <person name="Dusheyko S."/>
            <person name="Eads B.D."/>
            <person name="Frohlich T."/>
            <person name="Geiler-Samerotte K.A."/>
            <person name="Gerlach D."/>
            <person name="Hatcher P."/>
            <person name="Jogdeo S."/>
            <person name="Krijgsveld J."/>
            <person name="Kriventseva E.V."/>
            <person name="Kultz D."/>
            <person name="Laforsch C."/>
            <person name="Lindquist E."/>
            <person name="Lopez J."/>
            <person name="Manak J.R."/>
            <person name="Muller J."/>
            <person name="Pangilinan J."/>
            <person name="Patwardhan R.P."/>
            <person name="Pitluck S."/>
            <person name="Pritham E.J."/>
            <person name="Rechtsteiner A."/>
            <person name="Rho M."/>
            <person name="Rogozin I.B."/>
            <person name="Sakarya O."/>
            <person name="Salamov A."/>
            <person name="Schaack S."/>
            <person name="Shapiro H."/>
            <person name="Shiga Y."/>
            <person name="Skalitzky C."/>
            <person name="Smith Z."/>
            <person name="Souvorov A."/>
            <person name="Sung W."/>
            <person name="Tang Z."/>
            <person name="Tsuchiya D."/>
            <person name="Tu H."/>
            <person name="Vos H."/>
            <person name="Wang M."/>
            <person name="Wolf Y.I."/>
            <person name="Yamagata H."/>
            <person name="Yamada T."/>
            <person name="Ye Y."/>
            <person name="Shaw J.R."/>
            <person name="Andrews J."/>
            <person name="Crease T.J."/>
            <person name="Tang H."/>
            <person name="Lucas S.M."/>
            <person name="Robertson H.M."/>
            <person name="Bork P."/>
            <person name="Koonin E.V."/>
            <person name="Zdobnov E.M."/>
            <person name="Grigoriev I.V."/>
            <person name="Lynch M."/>
            <person name="Boore J.L."/>
        </authorList>
    </citation>
    <scope>NUCLEOTIDE SEQUENCE [LARGE SCALE GENOMIC DNA]</scope>
</reference>
<keyword evidence="2" id="KW-1133">Transmembrane helix</keyword>
<proteinExistence type="predicted"/>
<dbReference type="PANTHER" id="PTHR33053:SF9">
    <property type="entry name" value="AGAP000105-PA"/>
    <property type="match status" value="1"/>
</dbReference>
<dbReference type="PANTHER" id="PTHR33053">
    <property type="entry name" value="PROTEIN, PUTATIVE-RELATED"/>
    <property type="match status" value="1"/>
</dbReference>